<evidence type="ECO:0000256" key="3">
    <source>
        <dbReference type="ARBA" id="ARBA00022475"/>
    </source>
</evidence>
<feature type="transmembrane region" description="Helical" evidence="7">
    <location>
        <begin position="186"/>
        <end position="208"/>
    </location>
</feature>
<feature type="transmembrane region" description="Helical" evidence="7">
    <location>
        <begin position="12"/>
        <end position="33"/>
    </location>
</feature>
<dbReference type="PANTHER" id="PTHR33567:SF3">
    <property type="entry name" value="CHROMATE ION TRANSPORTER (EUROFUNG)"/>
    <property type="match status" value="1"/>
</dbReference>
<evidence type="ECO:0000313" key="8">
    <source>
        <dbReference type="EMBL" id="MFL0161947.1"/>
    </source>
</evidence>
<keyword evidence="9" id="KW-1185">Reference proteome</keyword>
<gene>
    <name evidence="8" type="ORF">U0R11_06055</name>
</gene>
<evidence type="ECO:0000313" key="9">
    <source>
        <dbReference type="Proteomes" id="UP001623558"/>
    </source>
</evidence>
<keyword evidence="6 7" id="KW-0472">Membrane</keyword>
<evidence type="ECO:0000256" key="5">
    <source>
        <dbReference type="ARBA" id="ARBA00022989"/>
    </source>
</evidence>
<keyword evidence="4 7" id="KW-0812">Transmembrane</keyword>
<accession>A0ABW8RT90</accession>
<evidence type="ECO:0000256" key="4">
    <source>
        <dbReference type="ARBA" id="ARBA00022692"/>
    </source>
</evidence>
<dbReference type="PIRSF" id="PIRSF004810">
    <property type="entry name" value="ChrA"/>
    <property type="match status" value="1"/>
</dbReference>
<feature type="transmembrane region" description="Helical" evidence="7">
    <location>
        <begin position="322"/>
        <end position="343"/>
    </location>
</feature>
<dbReference type="Pfam" id="PF02417">
    <property type="entry name" value="Chromate_transp"/>
    <property type="match status" value="2"/>
</dbReference>
<keyword evidence="5 7" id="KW-1133">Transmembrane helix</keyword>
<evidence type="ECO:0000256" key="7">
    <source>
        <dbReference type="SAM" id="Phobius"/>
    </source>
</evidence>
<reference evidence="8 9" key="1">
    <citation type="submission" date="2024-07" db="EMBL/GenBank/DDBJ databases">
        <authorList>
            <person name="Pitt A."/>
            <person name="Hahn M.W."/>
        </authorList>
    </citation>
    <scope>NUCLEOTIDE SEQUENCE [LARGE SCALE GENOMIC DNA]</scope>
    <source>
        <strain evidence="8 9">1-SAACH-A3</strain>
    </source>
</reference>
<organism evidence="8 9">
    <name type="scientific">Aquirufa salirivi</name>
    <dbReference type="NCBI Taxonomy" id="3104729"/>
    <lineage>
        <taxon>Bacteria</taxon>
        <taxon>Pseudomonadati</taxon>
        <taxon>Bacteroidota</taxon>
        <taxon>Cytophagia</taxon>
        <taxon>Cytophagales</taxon>
        <taxon>Flectobacillaceae</taxon>
        <taxon>Aquirufa</taxon>
    </lineage>
</organism>
<comment type="similarity">
    <text evidence="2">Belongs to the chromate ion transporter (CHR) (TC 2.A.51) family.</text>
</comment>
<feature type="transmembrane region" description="Helical" evidence="7">
    <location>
        <begin position="283"/>
        <end position="310"/>
    </location>
</feature>
<feature type="transmembrane region" description="Helical" evidence="7">
    <location>
        <begin position="136"/>
        <end position="152"/>
    </location>
</feature>
<protein>
    <submittedName>
        <fullName evidence="8">Chromate transporter</fullName>
    </submittedName>
</protein>
<dbReference type="RefSeq" id="WP_406750562.1">
    <property type="nucleotide sequence ID" value="NZ_JBEWZH010000003.1"/>
</dbReference>
<evidence type="ECO:0000256" key="6">
    <source>
        <dbReference type="ARBA" id="ARBA00023136"/>
    </source>
</evidence>
<feature type="transmembrane region" description="Helical" evidence="7">
    <location>
        <begin position="110"/>
        <end position="129"/>
    </location>
</feature>
<comment type="caution">
    <text evidence="8">The sequence shown here is derived from an EMBL/GenBank/DDBJ whole genome shotgun (WGS) entry which is preliminary data.</text>
</comment>
<evidence type="ECO:0000256" key="1">
    <source>
        <dbReference type="ARBA" id="ARBA00004651"/>
    </source>
</evidence>
<comment type="subcellular location">
    <subcellularLocation>
        <location evidence="1">Cell membrane</location>
        <topology evidence="1">Multi-pass membrane protein</topology>
    </subcellularLocation>
</comment>
<dbReference type="EMBL" id="JBEWZH010000003">
    <property type="protein sequence ID" value="MFL0161947.1"/>
    <property type="molecule type" value="Genomic_DNA"/>
</dbReference>
<name>A0ABW8RT90_9BACT</name>
<dbReference type="Proteomes" id="UP001623558">
    <property type="component" value="Unassembled WGS sequence"/>
</dbReference>
<feature type="transmembrane region" description="Helical" evidence="7">
    <location>
        <begin position="220"/>
        <end position="242"/>
    </location>
</feature>
<feature type="transmembrane region" description="Helical" evidence="7">
    <location>
        <begin position="373"/>
        <end position="389"/>
    </location>
</feature>
<feature type="transmembrane region" description="Helical" evidence="7">
    <location>
        <begin position="79"/>
        <end position="104"/>
    </location>
</feature>
<feature type="transmembrane region" description="Helical" evidence="7">
    <location>
        <begin position="254"/>
        <end position="277"/>
    </location>
</feature>
<dbReference type="InterPro" id="IPR003370">
    <property type="entry name" value="Chromate_transpt"/>
</dbReference>
<sequence>MWRKPKHVEFLWDVLVLAMTSFGGVQVHIALFLKKLVKEKGYLTEDELFEIQALCSFLPGPTSTQMITAIGYKRGGANLAYVTLIAWISPAVFVMTLAAFGMTYLRNRDIIQFVTPVGIGLILQAGWIMAKKFLRSPTYILIFLSTVAVGLYIQNPFIFPVLLLLGGLISSLNFKDFPSQNKHKMIIPWANFHLFWGFAVFLAVLGHFTDYYPIRIFENFYRNGSLVFGGGQVLVPVLFTEFVEFKHLIREDDFLTGMTLSQTLPGPVFALTSYLGVLLMKDYGMLGALAGSVIGALGIFLPGTFLIFFVYRIWGQLKQYRFIRASLPGIQSVSVGLTIVAVYTFIHPMILQANFIGFGIVIVTFLVAQMTKLPPIALFVIALFAGIIVS</sequence>
<dbReference type="InterPro" id="IPR014047">
    <property type="entry name" value="Chr_Tranpt_l_chain"/>
</dbReference>
<dbReference type="PANTHER" id="PTHR33567">
    <property type="entry name" value="CHROMATE ION TRANSPORTER (EUROFUNG)"/>
    <property type="match status" value="1"/>
</dbReference>
<keyword evidence="3" id="KW-1003">Cell membrane</keyword>
<evidence type="ECO:0000256" key="2">
    <source>
        <dbReference type="ARBA" id="ARBA00005262"/>
    </source>
</evidence>
<proteinExistence type="inferred from homology"/>